<name>A0A1Q2SLH9_9GAMM</name>
<dbReference type="InterPro" id="IPR052018">
    <property type="entry name" value="PHP_domain"/>
</dbReference>
<sequence>MSTTIYDLHTHSTASDGTLHPAVLVQQAADQGVDVLALTDHDCTAGLAEASVASANLALRLIHGVEISVTWNQGTIHILGLKIDQGNLALQLGLQMLQAYRNERALEIAHQLQKIGIEGAFEGALCYAQGNILSRTHFARFLVEKGYAKDIQSVFKHYLVPSKPGYVASCWATLEQALAWIHNAGGISVIAHPARYKLTRKRLIQLFGEFKECGGIALEVISGHQQPEETAQLVGLARELDLFGSCGSDYHGTQNDRAHLGQISSFPVDCKPVWNLWQ</sequence>
<organism evidence="2 3">
    <name type="scientific">Candidatus Nitrosoglobus terrae</name>
    <dbReference type="NCBI Taxonomy" id="1630141"/>
    <lineage>
        <taxon>Bacteria</taxon>
        <taxon>Pseudomonadati</taxon>
        <taxon>Pseudomonadota</taxon>
        <taxon>Gammaproteobacteria</taxon>
        <taxon>Chromatiales</taxon>
        <taxon>Chromatiaceae</taxon>
        <taxon>Candidatus Nitrosoglobus</taxon>
    </lineage>
</organism>
<dbReference type="GO" id="GO:0035312">
    <property type="term" value="F:5'-3' DNA exonuclease activity"/>
    <property type="evidence" value="ECO:0007669"/>
    <property type="project" value="TreeGrafter"/>
</dbReference>
<protein>
    <submittedName>
        <fullName evidence="2">PHP domain-containing protein</fullName>
    </submittedName>
</protein>
<evidence type="ECO:0000313" key="3">
    <source>
        <dbReference type="Proteomes" id="UP000243679"/>
    </source>
</evidence>
<dbReference type="Gene3D" id="3.20.20.140">
    <property type="entry name" value="Metal-dependent hydrolases"/>
    <property type="match status" value="1"/>
</dbReference>
<dbReference type="RefSeq" id="WP_096526587.1">
    <property type="nucleotide sequence ID" value="NZ_AP014836.1"/>
</dbReference>
<dbReference type="GO" id="GO:0004534">
    <property type="term" value="F:5'-3' RNA exonuclease activity"/>
    <property type="evidence" value="ECO:0007669"/>
    <property type="project" value="TreeGrafter"/>
</dbReference>
<dbReference type="PANTHER" id="PTHR42924:SF3">
    <property type="entry name" value="POLYMERASE_HISTIDINOL PHOSPHATASE N-TERMINAL DOMAIN-CONTAINING PROTEIN"/>
    <property type="match status" value="1"/>
</dbReference>
<dbReference type="OrthoDB" id="9804333at2"/>
<dbReference type="Gene3D" id="1.10.150.650">
    <property type="match status" value="1"/>
</dbReference>
<accession>A0A1Q2SLH9</accession>
<keyword evidence="3" id="KW-1185">Reference proteome</keyword>
<dbReference type="InterPro" id="IPR003141">
    <property type="entry name" value="Pol/His_phosphatase_N"/>
</dbReference>
<evidence type="ECO:0000259" key="1">
    <source>
        <dbReference type="SMART" id="SM00481"/>
    </source>
</evidence>
<dbReference type="SUPFAM" id="SSF89550">
    <property type="entry name" value="PHP domain-like"/>
    <property type="match status" value="1"/>
</dbReference>
<evidence type="ECO:0000313" key="2">
    <source>
        <dbReference type="EMBL" id="BAW79995.1"/>
    </source>
</evidence>
<dbReference type="Pfam" id="PF02811">
    <property type="entry name" value="PHP"/>
    <property type="match status" value="1"/>
</dbReference>
<dbReference type="SMART" id="SM00481">
    <property type="entry name" value="POLIIIAc"/>
    <property type="match status" value="1"/>
</dbReference>
<dbReference type="PANTHER" id="PTHR42924">
    <property type="entry name" value="EXONUCLEASE"/>
    <property type="match status" value="1"/>
</dbReference>
<gene>
    <name evidence="2" type="ORF">TAO_0625</name>
</gene>
<dbReference type="AlphaFoldDB" id="A0A1Q2SLH9"/>
<dbReference type="InterPro" id="IPR016195">
    <property type="entry name" value="Pol/histidinol_Pase-like"/>
</dbReference>
<proteinExistence type="predicted"/>
<dbReference type="Proteomes" id="UP000243679">
    <property type="component" value="Chromosome"/>
</dbReference>
<reference evidence="2 3" key="1">
    <citation type="journal article" date="2017" name="ISME J.">
        <title>An acid-tolerant ammonia-oxidizing ?-proteobacterium from soil.</title>
        <authorList>
            <person name="Hayatsu M."/>
            <person name="Tago K."/>
            <person name="Uchiyama I."/>
            <person name="Toyoda A."/>
            <person name="Wang Y."/>
            <person name="Shimomura Y."/>
            <person name="Okubo T."/>
            <person name="Kurisu F."/>
            <person name="Hirono Y."/>
            <person name="Nonaka K."/>
            <person name="Akiyama H."/>
            <person name="Itoh T."/>
            <person name="Takami H."/>
        </authorList>
    </citation>
    <scope>NUCLEOTIDE SEQUENCE [LARGE SCALE GENOMIC DNA]</scope>
    <source>
        <strain evidence="2 3">TAO100</strain>
    </source>
</reference>
<feature type="domain" description="Polymerase/histidinol phosphatase N-terminal" evidence="1">
    <location>
        <begin position="6"/>
        <end position="71"/>
    </location>
</feature>
<dbReference type="CDD" id="cd07438">
    <property type="entry name" value="PHP_HisPPase_AMP"/>
    <property type="match status" value="1"/>
</dbReference>
<dbReference type="InterPro" id="IPR004013">
    <property type="entry name" value="PHP_dom"/>
</dbReference>
<dbReference type="KEGG" id="ntt:TAO_0625"/>
<dbReference type="EMBL" id="AP014836">
    <property type="protein sequence ID" value="BAW79995.1"/>
    <property type="molecule type" value="Genomic_DNA"/>
</dbReference>